<evidence type="ECO:0000256" key="12">
    <source>
        <dbReference type="ARBA" id="ARBA00023136"/>
    </source>
</evidence>
<name>A0A8C9BSM7_PHOSS</name>
<feature type="transmembrane region" description="Helical" evidence="30">
    <location>
        <begin position="507"/>
        <end position="526"/>
    </location>
</feature>
<evidence type="ECO:0000259" key="32">
    <source>
        <dbReference type="SMART" id="SM00079"/>
    </source>
</evidence>
<keyword evidence="12 30" id="KW-0472">Membrane</keyword>
<evidence type="ECO:0000313" key="34">
    <source>
        <dbReference type="Proteomes" id="UP000694554"/>
    </source>
</evidence>
<feature type="binding site" evidence="26">
    <location>
        <position position="676"/>
    </location>
    <ligand>
        <name>L-glutamate</name>
        <dbReference type="ChEBI" id="CHEBI:29985"/>
    </ligand>
</feature>
<keyword evidence="18" id="KW-0407">Ion channel</keyword>
<dbReference type="GO" id="GO:0038023">
    <property type="term" value="F:signaling receptor activity"/>
    <property type="evidence" value="ECO:0007669"/>
    <property type="project" value="InterPro"/>
</dbReference>
<keyword evidence="10" id="KW-0175">Coiled coil</keyword>
<keyword evidence="16" id="KW-0628">Postsynaptic cell membrane</keyword>
<dbReference type="GO" id="GO:0051205">
    <property type="term" value="P:protein insertion into membrane"/>
    <property type="evidence" value="ECO:0007669"/>
    <property type="project" value="Ensembl"/>
</dbReference>
<dbReference type="InterPro" id="IPR001320">
    <property type="entry name" value="Iontro_rcpt_C"/>
</dbReference>
<evidence type="ECO:0000256" key="31">
    <source>
        <dbReference type="SAM" id="SignalP"/>
    </source>
</evidence>
<evidence type="ECO:0000256" key="14">
    <source>
        <dbReference type="ARBA" id="ARBA00023170"/>
    </source>
</evidence>
<dbReference type="Proteomes" id="UP000694554">
    <property type="component" value="Chromosome 3"/>
</dbReference>
<evidence type="ECO:0000256" key="16">
    <source>
        <dbReference type="ARBA" id="ARBA00023257"/>
    </source>
</evidence>
<evidence type="ECO:0000256" key="10">
    <source>
        <dbReference type="ARBA" id="ARBA00023054"/>
    </source>
</evidence>
<feature type="region of interest" description="Disordered" evidence="29">
    <location>
        <begin position="813"/>
        <end position="846"/>
    </location>
</feature>
<dbReference type="GO" id="GO:0051924">
    <property type="term" value="P:regulation of calcium ion transport"/>
    <property type="evidence" value="ECO:0007669"/>
    <property type="project" value="Ensembl"/>
</dbReference>
<evidence type="ECO:0000256" key="26">
    <source>
        <dbReference type="PIRSR" id="PIRSR601508-1"/>
    </source>
</evidence>
<feature type="disulfide bond" evidence="28">
    <location>
        <begin position="690"/>
        <end position="744"/>
    </location>
</feature>
<evidence type="ECO:0000256" key="18">
    <source>
        <dbReference type="ARBA" id="ARBA00023303"/>
    </source>
</evidence>
<dbReference type="PANTHER" id="PTHR18966">
    <property type="entry name" value="IONOTROPIC GLUTAMATE RECEPTOR"/>
    <property type="match status" value="1"/>
</dbReference>
<keyword evidence="4 30" id="KW-0812">Transmembrane</keyword>
<dbReference type="Pfam" id="PF00060">
    <property type="entry name" value="Lig_chan"/>
    <property type="match status" value="1"/>
</dbReference>
<dbReference type="SUPFAM" id="SSF53822">
    <property type="entry name" value="Periplasmic binding protein-like I"/>
    <property type="match status" value="1"/>
</dbReference>
<keyword evidence="5 31" id="KW-0732">Signal</keyword>
<feature type="chain" id="PRO_5034013002" description="Glutamate receptor ionotropic, NMDA 3B" evidence="31">
    <location>
        <begin position="23"/>
        <end position="966"/>
    </location>
</feature>
<comment type="similarity">
    <text evidence="23">Belongs to the glutamate-gated ion channel (TC 1.A.10.1) family. NR3B/GRIN3B subfamily.</text>
</comment>
<dbReference type="InterPro" id="IPR015683">
    <property type="entry name" value="Ionotropic_Glu_rcpt"/>
</dbReference>
<dbReference type="InterPro" id="IPR028082">
    <property type="entry name" value="Peripla_BP_I"/>
</dbReference>
<evidence type="ECO:0000256" key="27">
    <source>
        <dbReference type="PIRSR" id="PIRSR601508-2"/>
    </source>
</evidence>
<evidence type="ECO:0000256" key="13">
    <source>
        <dbReference type="ARBA" id="ARBA00023157"/>
    </source>
</evidence>
<evidence type="ECO:0000256" key="15">
    <source>
        <dbReference type="ARBA" id="ARBA00023180"/>
    </source>
</evidence>
<evidence type="ECO:0000256" key="6">
    <source>
        <dbReference type="ARBA" id="ARBA00022837"/>
    </source>
</evidence>
<dbReference type="Ensembl" id="ENSPSNT00000012867.1">
    <property type="protein sequence ID" value="ENSPSNP00000011360.1"/>
    <property type="gene ID" value="ENSPSNG00000008329.1"/>
</dbReference>
<keyword evidence="3" id="KW-1003">Cell membrane</keyword>
<feature type="transmembrane region" description="Helical" evidence="30">
    <location>
        <begin position="759"/>
        <end position="786"/>
    </location>
</feature>
<dbReference type="GO" id="GO:0045211">
    <property type="term" value="C:postsynaptic membrane"/>
    <property type="evidence" value="ECO:0007669"/>
    <property type="project" value="UniProtKB-SubCell"/>
</dbReference>
<evidence type="ECO:0000256" key="24">
    <source>
        <dbReference type="ARBA" id="ARBA00064905"/>
    </source>
</evidence>
<sequence length="966" mass="103833">MEFVWALWLGLALALGPGPAGGHLHPCGVLARLGGLVRLGALLPRAPAARARARATLARAALAPRLPHNLSLELAAAAPPSRDPASLARGLCQALAAPGVAAVLAFPEARPELLQLHFLAAAPETPVLSVLRREARAPLGSPVRANAGVRTCGDPGSGWAGRAPKLVLDLSRPDTSDAGLRTRLAPLGEAAGGMAPVPVAVLLGCNEAGARRVLQAAPPGPRWLLGTPLPAKALPTEGLPPGLLALGEVARPPLEAAIRDAVELVARALGSAARVQPKRALLPATINCNDLSLPGPESSGRLLARFLANTSFRSHTGPVWVTGSSQVHISRRFRVWSLRRDPRGAPAWATVGRWQDGRLESEAAGVAGWPPPPPEARARPKLRVVTRVEHPFVFAREPDEDGRCPAGQLCLAPGSNDSAALDAHFAALADGSAPHVLRRCCYGYCIDLLERLAEDAPFDFELTFFSINSAERVVDFTSPFFSTSLGIMVCARDTASPIGAFTWPLHWSMWLGVFTALHLTALFLTLYEWRSPFGLTPRGRNRGTAFSYSSALNLCYAILFGRTVSSKTPKCPTGRLLMSLWAIFCLLVLSSYTANLAAVMVGDKIFEELSGIHDPKLHHPSQGFRFGTVWESSAEAYIKKSFPELYAHVRRRSAPTTPHGVKRPPPPPKLNAFIMDKSLLDYEVSIDADCRLLTVGKTFAIEGYGIGLPRNSPLTSNLSEFISRYKSSGFIDLLHGKWYKMVPCGKRVFAVTETLQMGIYHFSGFFVLLCLGLGSALLSSLGEHVFYRLALPRIRRGNKLQYWLHTGQRIHRALNKEPPNGQQEPEPRGLEEPQQDTLAAPAGPGGWTRVRRASVRECHTHFLLEPAAAAAAATTPVKDAPDADAAGPPGGPVWLCSNGRLPAELFSGAPRPGELEQLEQRIAGTREKLRQALVRRGQLLAQLGDGARHGPRSQLQASEEAPVATQ</sequence>
<gene>
    <name evidence="33" type="primary">GRIN3B</name>
</gene>
<feature type="domain" description="Ionotropic glutamate receptor C-terminal" evidence="32">
    <location>
        <begin position="424"/>
        <end position="741"/>
    </location>
</feature>
<dbReference type="GO" id="GO:0017146">
    <property type="term" value="C:NMDA selective glutamate receptor complex"/>
    <property type="evidence" value="ECO:0007669"/>
    <property type="project" value="Ensembl"/>
</dbReference>
<evidence type="ECO:0000256" key="20">
    <source>
        <dbReference type="ARBA" id="ARBA00036239"/>
    </source>
</evidence>
<feature type="transmembrane region" description="Helical" evidence="30">
    <location>
        <begin position="546"/>
        <end position="564"/>
    </location>
</feature>
<dbReference type="FunFam" id="3.40.190.10:FF:000045">
    <property type="entry name" value="Putative glutamate receptor ionotropic NMDA 3A"/>
    <property type="match status" value="1"/>
</dbReference>
<keyword evidence="14" id="KW-0675">Receptor</keyword>
<dbReference type="FunFam" id="3.40.190.10:FF:000078">
    <property type="entry name" value="glutamate receptor ionotropic, NMDA 3B"/>
    <property type="match status" value="1"/>
</dbReference>
<evidence type="ECO:0000256" key="29">
    <source>
        <dbReference type="SAM" id="MobiDB-lite"/>
    </source>
</evidence>
<comment type="subcellular location">
    <subcellularLocation>
        <location evidence="1">Cell membrane</location>
        <topology evidence="1">Multi-pass membrane protein</topology>
    </subcellularLocation>
    <subcellularLocation>
        <location evidence="19">Postsynaptic cell membrane</location>
    </subcellularLocation>
</comment>
<keyword evidence="7" id="KW-0460">Magnesium</keyword>
<dbReference type="SMART" id="SM00079">
    <property type="entry name" value="PBPe"/>
    <property type="match status" value="1"/>
</dbReference>
<evidence type="ECO:0000256" key="22">
    <source>
        <dbReference type="ARBA" id="ARBA00053391"/>
    </source>
</evidence>
<keyword evidence="2" id="KW-0813">Transport</keyword>
<keyword evidence="17" id="KW-1071">Ligand-gated ion channel</keyword>
<dbReference type="GO" id="GO:0099507">
    <property type="term" value="F:ligand-gated monoatomic ion channel activity involved in regulation of presynaptic membrane potential"/>
    <property type="evidence" value="ECO:0007669"/>
    <property type="project" value="Ensembl"/>
</dbReference>
<feature type="binding site" evidence="26">
    <location>
        <position position="633"/>
    </location>
    <ligand>
        <name>L-glutamate</name>
        <dbReference type="ChEBI" id="CHEBI:29985"/>
    </ligand>
</feature>
<comment type="catalytic activity">
    <reaction evidence="20">
        <text>Na(+)(in) = Na(+)(out)</text>
        <dbReference type="Rhea" id="RHEA:34963"/>
        <dbReference type="ChEBI" id="CHEBI:29101"/>
    </reaction>
</comment>
<keyword evidence="6" id="KW-0106">Calcium</keyword>
<organism evidence="33 34">
    <name type="scientific">Phocoena sinus</name>
    <name type="common">Vaquita</name>
    <dbReference type="NCBI Taxonomy" id="42100"/>
    <lineage>
        <taxon>Eukaryota</taxon>
        <taxon>Metazoa</taxon>
        <taxon>Chordata</taxon>
        <taxon>Craniata</taxon>
        <taxon>Vertebrata</taxon>
        <taxon>Euteleostomi</taxon>
        <taxon>Mammalia</taxon>
        <taxon>Eutheria</taxon>
        <taxon>Laurasiatheria</taxon>
        <taxon>Artiodactyla</taxon>
        <taxon>Whippomorpha</taxon>
        <taxon>Cetacea</taxon>
        <taxon>Odontoceti</taxon>
        <taxon>Phocoenidae</taxon>
        <taxon>Phocoena</taxon>
    </lineage>
</organism>
<evidence type="ECO:0000256" key="4">
    <source>
        <dbReference type="ARBA" id="ARBA00022692"/>
    </source>
</evidence>
<evidence type="ECO:0000256" key="17">
    <source>
        <dbReference type="ARBA" id="ARBA00023286"/>
    </source>
</evidence>
<keyword evidence="15" id="KW-0325">Glycoprotein</keyword>
<dbReference type="AlphaFoldDB" id="A0A8C9BSM7"/>
<reference evidence="33" key="1">
    <citation type="submission" date="2019-08" db="EMBL/GenBank/DDBJ databases">
        <title>Phocoena sinus (Vaquita) genome, mPhoSin1, primary haplotype.</title>
        <authorList>
            <person name="Morin P."/>
            <person name="Mountcastle J."/>
            <person name="Fungtammasan C."/>
            <person name="Rhie A."/>
            <person name="Rojas-Bracho L."/>
            <person name="Smith C.R."/>
            <person name="Taylor B.L."/>
            <person name="Gulland F.M.D."/>
            <person name="Musser W."/>
            <person name="Houck M."/>
            <person name="Haase B."/>
            <person name="Paez S."/>
            <person name="Howe K."/>
            <person name="Torrance J."/>
            <person name="Formenti G."/>
            <person name="Phillippy A."/>
            <person name="Ryder O."/>
            <person name="Jarvis E.D."/>
            <person name="Fedrigo O."/>
        </authorList>
    </citation>
    <scope>NUCLEOTIDE SEQUENCE [LARGE SCALE GENOMIC DNA]</scope>
</reference>
<feature type="site" description="Crucial to convey clamshell closure to channel opening" evidence="27">
    <location>
        <position position="609"/>
    </location>
</feature>
<dbReference type="PRINTS" id="PR00177">
    <property type="entry name" value="NMDARECEPTOR"/>
</dbReference>
<comment type="catalytic activity">
    <reaction evidence="21">
        <text>Ca(2+)(in) = Ca(2+)(out)</text>
        <dbReference type="Rhea" id="RHEA:29671"/>
        <dbReference type="ChEBI" id="CHEBI:29108"/>
    </reaction>
</comment>
<keyword evidence="9" id="KW-0770">Synapse</keyword>
<evidence type="ECO:0000256" key="30">
    <source>
        <dbReference type="SAM" id="Phobius"/>
    </source>
</evidence>
<evidence type="ECO:0000256" key="19">
    <source>
        <dbReference type="ARBA" id="ARBA00034100"/>
    </source>
</evidence>
<dbReference type="GO" id="GO:0048167">
    <property type="term" value="P:regulation of synaptic plasticity"/>
    <property type="evidence" value="ECO:0007669"/>
    <property type="project" value="Ensembl"/>
</dbReference>
<comment type="subunit">
    <text evidence="24">Forms heterotetrameric channels that contain at least two GluN1 subunits and at least a combination of one GluN2 and one GluN3 subunits (in vitro). Forms heterotetrameric channels composed of two GluN1/zeta subunits (GRIN1), and two identical GluN3 subunits (GRIN3A or GRIN3B) (in vitro). Does not form functional homomeric channels.</text>
</comment>
<protein>
    <recommendedName>
        <fullName evidence="25">Glutamate receptor ionotropic, NMDA 3B</fullName>
    </recommendedName>
</protein>
<dbReference type="SUPFAM" id="SSF53850">
    <property type="entry name" value="Periplasmic binding protein-like II"/>
    <property type="match status" value="1"/>
</dbReference>
<dbReference type="GO" id="GO:0043025">
    <property type="term" value="C:neuronal cell body"/>
    <property type="evidence" value="ECO:0007669"/>
    <property type="project" value="Ensembl"/>
</dbReference>
<evidence type="ECO:0000256" key="25">
    <source>
        <dbReference type="ARBA" id="ARBA00071537"/>
    </source>
</evidence>
<evidence type="ECO:0000256" key="7">
    <source>
        <dbReference type="ARBA" id="ARBA00022842"/>
    </source>
</evidence>
<evidence type="ECO:0000256" key="5">
    <source>
        <dbReference type="ARBA" id="ARBA00022729"/>
    </source>
</evidence>
<dbReference type="GO" id="GO:0005789">
    <property type="term" value="C:endoplasmic reticulum membrane"/>
    <property type="evidence" value="ECO:0007669"/>
    <property type="project" value="UniProtKB-ARBA"/>
</dbReference>
<keyword evidence="8 30" id="KW-1133">Transmembrane helix</keyword>
<dbReference type="InterPro" id="IPR001508">
    <property type="entry name" value="Iono_Glu_rcpt_met"/>
</dbReference>
<dbReference type="GeneTree" id="ENSGT00940000161021"/>
<evidence type="ECO:0000256" key="11">
    <source>
        <dbReference type="ARBA" id="ARBA00023065"/>
    </source>
</evidence>
<keyword evidence="34" id="KW-1185">Reference proteome</keyword>
<evidence type="ECO:0000256" key="8">
    <source>
        <dbReference type="ARBA" id="ARBA00022989"/>
    </source>
</evidence>
<evidence type="ECO:0000313" key="33">
    <source>
        <dbReference type="Ensembl" id="ENSPSNP00000011360.1"/>
    </source>
</evidence>
<evidence type="ECO:0000256" key="9">
    <source>
        <dbReference type="ARBA" id="ARBA00023018"/>
    </source>
</evidence>
<keyword evidence="11" id="KW-0406">Ion transport</keyword>
<proteinExistence type="inferred from homology"/>
<dbReference type="GO" id="GO:0005262">
    <property type="term" value="F:calcium channel activity"/>
    <property type="evidence" value="ECO:0007669"/>
    <property type="project" value="Ensembl"/>
</dbReference>
<evidence type="ECO:0000256" key="3">
    <source>
        <dbReference type="ARBA" id="ARBA00022475"/>
    </source>
</evidence>
<feature type="site" description="Interaction with the cone snail toxin Con-ikot-ikot" evidence="27">
    <location>
        <position position="639"/>
    </location>
</feature>
<dbReference type="Gene3D" id="3.40.190.10">
    <property type="entry name" value="Periplasmic binding protein-like II"/>
    <property type="match status" value="3"/>
</dbReference>
<reference evidence="33" key="3">
    <citation type="submission" date="2025-09" db="UniProtKB">
        <authorList>
            <consortium name="Ensembl"/>
        </authorList>
    </citation>
    <scope>IDENTIFICATION</scope>
</reference>
<evidence type="ECO:0000256" key="1">
    <source>
        <dbReference type="ARBA" id="ARBA00004651"/>
    </source>
</evidence>
<feature type="region of interest" description="Disordered" evidence="29">
    <location>
        <begin position="943"/>
        <end position="966"/>
    </location>
</feature>
<evidence type="ECO:0000256" key="28">
    <source>
        <dbReference type="PIRSR" id="PIRSR601508-3"/>
    </source>
</evidence>
<accession>A0A8C9BSM7</accession>
<feature type="signal peptide" evidence="31">
    <location>
        <begin position="1"/>
        <end position="22"/>
    </location>
</feature>
<feature type="transmembrane region" description="Helical" evidence="30">
    <location>
        <begin position="576"/>
        <end position="601"/>
    </location>
</feature>
<evidence type="ECO:0000256" key="23">
    <source>
        <dbReference type="ARBA" id="ARBA00061701"/>
    </source>
</evidence>
<evidence type="ECO:0000256" key="2">
    <source>
        <dbReference type="ARBA" id="ARBA00022448"/>
    </source>
</evidence>
<comment type="function">
    <text evidence="22">Component of a non-conventional N-methyl-D-aspartate (NMDA) receptors (NMDARs) that function as heterotetrameric, ligand-gated cation channels with low calcium permeability and low voltage-dependent block by Mg(2+). Forms glutamatergic receptor complexes with GluN1 and GluN2 subunits which are activated by glycine binding to the GluN1 and GluN3 subunits and L-glutamate binding to GluN2 subunits. Forms excitatory glycinergic receptor complexes with GluN1 alone which are activated by glycine binding to the GluN1 and GluN3 subunits. GluN3B subunit also binds D-serine and, in the absence of glycine, activates glycinergic receptor complexes, but with lower efficacy than glycine. Each GluN3 subunit confers differential attributes to channel properties, including activation, deactivation and desensitization kinetics, pH sensitivity, Ca2(+) permeability, and binding to allosteric modulators.</text>
</comment>
<reference evidence="33" key="2">
    <citation type="submission" date="2025-08" db="UniProtKB">
        <authorList>
            <consortium name="Ensembl"/>
        </authorList>
    </citation>
    <scope>IDENTIFICATION</scope>
</reference>
<keyword evidence="13 28" id="KW-1015">Disulfide bond</keyword>
<evidence type="ECO:0000256" key="21">
    <source>
        <dbReference type="ARBA" id="ARBA00036634"/>
    </source>
</evidence>